<dbReference type="InterPro" id="IPR022791">
    <property type="entry name" value="L-PG_synthase/AglD"/>
</dbReference>
<keyword evidence="3 6" id="KW-0812">Transmembrane</keyword>
<feature type="transmembrane region" description="Helical" evidence="6">
    <location>
        <begin position="48"/>
        <end position="69"/>
    </location>
</feature>
<dbReference type="GO" id="GO:0005886">
    <property type="term" value="C:plasma membrane"/>
    <property type="evidence" value="ECO:0007669"/>
    <property type="project" value="UniProtKB-SubCell"/>
</dbReference>
<evidence type="ECO:0000256" key="6">
    <source>
        <dbReference type="SAM" id="Phobius"/>
    </source>
</evidence>
<protein>
    <submittedName>
        <fullName evidence="7">Uncharacterized protein</fullName>
    </submittedName>
</protein>
<feature type="transmembrane region" description="Helical" evidence="6">
    <location>
        <begin position="214"/>
        <end position="237"/>
    </location>
</feature>
<dbReference type="OrthoDB" id="161181at2"/>
<feature type="transmembrane region" description="Helical" evidence="6">
    <location>
        <begin position="152"/>
        <end position="171"/>
    </location>
</feature>
<feature type="transmembrane region" description="Helical" evidence="6">
    <location>
        <begin position="76"/>
        <end position="97"/>
    </location>
</feature>
<dbReference type="EMBL" id="LT859958">
    <property type="protein sequence ID" value="SMX54752.1"/>
    <property type="molecule type" value="Genomic_DNA"/>
</dbReference>
<keyword evidence="4 6" id="KW-1133">Transmembrane helix</keyword>
<dbReference type="Proteomes" id="UP000195514">
    <property type="component" value="Chromosome I"/>
</dbReference>
<dbReference type="PANTHER" id="PTHR39087:SF2">
    <property type="entry name" value="UPF0104 MEMBRANE PROTEIN MJ1595"/>
    <property type="match status" value="1"/>
</dbReference>
<evidence type="ECO:0000313" key="8">
    <source>
        <dbReference type="Proteomes" id="UP000195514"/>
    </source>
</evidence>
<feature type="transmembrane region" description="Helical" evidence="6">
    <location>
        <begin position="291"/>
        <end position="313"/>
    </location>
</feature>
<evidence type="ECO:0000256" key="5">
    <source>
        <dbReference type="ARBA" id="ARBA00023136"/>
    </source>
</evidence>
<gene>
    <name evidence="7" type="ORF">CFX1CAM_1687</name>
</gene>
<evidence type="ECO:0000256" key="4">
    <source>
        <dbReference type="ARBA" id="ARBA00022989"/>
    </source>
</evidence>
<evidence type="ECO:0000256" key="2">
    <source>
        <dbReference type="ARBA" id="ARBA00022475"/>
    </source>
</evidence>
<dbReference type="Pfam" id="PF03706">
    <property type="entry name" value="LPG_synthase_TM"/>
    <property type="match status" value="1"/>
</dbReference>
<keyword evidence="5 6" id="KW-0472">Membrane</keyword>
<sequence length="340" mass="38373">MAKKRVIAGLLRWLIPLLISGLVIWLVLRAIDFQTLISNLALIRWQTLLYASIVFFLSYFLRVFCWHTLLRRKVSYWDAFFTMGVGYLLNNILPLRLGEIARAVMLDQSRRISPFEVFSSVIVERIFDVFLAAIFILSVLPRILSSGFDLRLIFAVFLLTLMGLIGLFLVAKYRDRLSAWFSRWGESSRFIGGWLAPKITHALEGFAVLTDLKAFTIAFGSLVLSWWLAFGQTMIIFRDLYLNPPFWWMIFVLSAGAFAAALPSAPAGLGVYEGAVMAAFAVLGVDMETALTYAIVTHGMSILFTTLIGLVGLKMRDEALIAFVQRVLEHSPRKQEIGRA</sequence>
<evidence type="ECO:0000256" key="1">
    <source>
        <dbReference type="ARBA" id="ARBA00004651"/>
    </source>
</evidence>
<accession>A0A1Y6K4X0</accession>
<evidence type="ECO:0000313" key="7">
    <source>
        <dbReference type="EMBL" id="SMX54752.1"/>
    </source>
</evidence>
<organism evidence="7 8">
    <name type="scientific">Candidatus Brevifilum fermentans</name>
    <dbReference type="NCBI Taxonomy" id="1986204"/>
    <lineage>
        <taxon>Bacteria</taxon>
        <taxon>Bacillati</taxon>
        <taxon>Chloroflexota</taxon>
        <taxon>Anaerolineae</taxon>
        <taxon>Anaerolineales</taxon>
        <taxon>Anaerolineaceae</taxon>
        <taxon>Candidatus Brevifilum</taxon>
    </lineage>
</organism>
<dbReference type="AlphaFoldDB" id="A0A1Y6K4X0"/>
<dbReference type="NCBIfam" id="TIGR00374">
    <property type="entry name" value="flippase-like domain"/>
    <property type="match status" value="1"/>
</dbReference>
<keyword evidence="2" id="KW-1003">Cell membrane</keyword>
<reference evidence="8" key="1">
    <citation type="submission" date="2017-05" db="EMBL/GenBank/DDBJ databases">
        <authorList>
            <person name="Kirkegaard R."/>
            <person name="Mcilroy J S."/>
        </authorList>
    </citation>
    <scope>NUCLEOTIDE SEQUENCE [LARGE SCALE GENOMIC DNA]</scope>
</reference>
<name>A0A1Y6K4X0_9CHLR</name>
<dbReference type="PANTHER" id="PTHR39087">
    <property type="entry name" value="UPF0104 MEMBRANE PROTEIN MJ1595"/>
    <property type="match status" value="1"/>
</dbReference>
<dbReference type="KEGG" id="abat:CFX1CAM_1687"/>
<feature type="transmembrane region" description="Helical" evidence="6">
    <location>
        <begin position="7"/>
        <end position="28"/>
    </location>
</feature>
<proteinExistence type="predicted"/>
<feature type="transmembrane region" description="Helical" evidence="6">
    <location>
        <begin position="246"/>
        <end position="271"/>
    </location>
</feature>
<dbReference type="RefSeq" id="WP_087862574.1">
    <property type="nucleotide sequence ID" value="NZ_LT859958.1"/>
</dbReference>
<evidence type="ECO:0000256" key="3">
    <source>
        <dbReference type="ARBA" id="ARBA00022692"/>
    </source>
</evidence>
<keyword evidence="8" id="KW-1185">Reference proteome</keyword>
<comment type="subcellular location">
    <subcellularLocation>
        <location evidence="1">Cell membrane</location>
        <topology evidence="1">Multi-pass membrane protein</topology>
    </subcellularLocation>
</comment>
<feature type="transmembrane region" description="Helical" evidence="6">
    <location>
        <begin position="117"/>
        <end position="140"/>
    </location>
</feature>